<dbReference type="PANTHER" id="PTHR43615:SF1">
    <property type="entry name" value="PPDK_N DOMAIN-CONTAINING PROTEIN"/>
    <property type="match status" value="1"/>
</dbReference>
<dbReference type="STRING" id="32264.T1JWK3"/>
<evidence type="ECO:0000313" key="5">
    <source>
        <dbReference type="Proteomes" id="UP000015104"/>
    </source>
</evidence>
<dbReference type="EMBL" id="CAEY01000813">
    <property type="status" value="NOT_ANNOTATED_CDS"/>
    <property type="molecule type" value="Genomic_DNA"/>
</dbReference>
<dbReference type="KEGG" id="tut:107371469"/>
<dbReference type="OrthoDB" id="6435135at2759"/>
<dbReference type="Gene3D" id="3.50.30.10">
    <property type="entry name" value="Phosphohistidine domain"/>
    <property type="match status" value="1"/>
</dbReference>
<reference evidence="4" key="2">
    <citation type="submission" date="2015-06" db="UniProtKB">
        <authorList>
            <consortium name="EnsemblMetazoa"/>
        </authorList>
    </citation>
    <scope>IDENTIFICATION</scope>
</reference>
<evidence type="ECO:0000259" key="3">
    <source>
        <dbReference type="Pfam" id="PF01326"/>
    </source>
</evidence>
<dbReference type="InterPro" id="IPR036637">
    <property type="entry name" value="Phosphohistidine_dom_sf"/>
</dbReference>
<dbReference type="InterPro" id="IPR051549">
    <property type="entry name" value="PEP_Utilizing_Enz"/>
</dbReference>
<dbReference type="EnsemblMetazoa" id="tetur02g08580.1">
    <property type="protein sequence ID" value="tetur02g08580.1"/>
    <property type="gene ID" value="tetur02g08580"/>
</dbReference>
<evidence type="ECO:0008006" key="6">
    <source>
        <dbReference type="Google" id="ProtNLM"/>
    </source>
</evidence>
<keyword evidence="5" id="KW-1185">Reference proteome</keyword>
<feature type="domain" description="Pyruvate phosphate dikinase AMP/ATP-binding" evidence="3">
    <location>
        <begin position="391"/>
        <end position="713"/>
    </location>
</feature>
<evidence type="ECO:0000313" key="4">
    <source>
        <dbReference type="EnsemblMetazoa" id="tetur02g08580.1"/>
    </source>
</evidence>
<dbReference type="GO" id="GO:0016301">
    <property type="term" value="F:kinase activity"/>
    <property type="evidence" value="ECO:0007669"/>
    <property type="project" value="InterPro"/>
</dbReference>
<dbReference type="Pfam" id="PF00391">
    <property type="entry name" value="PEP-utilizers"/>
    <property type="match status" value="1"/>
</dbReference>
<evidence type="ECO:0000256" key="1">
    <source>
        <dbReference type="ARBA" id="ARBA00007837"/>
    </source>
</evidence>
<sequence length="1295" mass="145428">MSNLFGGKHFQSLVHRHRTKKQLKSTVSRFNRDLNKLKDPYESGIFSRPQDLAYEKPSKTEPENIFLYAANDDDEIITLHLHWTPNPDENCGLIRVNLKLIGFQNGVTYQFKQSRMVYNLDKFDDYTVGGFKLEIFSPLKRIKLRLNDFCLTVKENTDQEQTYDQNDYKYIRLIAIVLPVQEVYDHLSTFDSKFASSQLTSLSQRFPQIDLVDIGSHVKFCAQIDGQSAVETDLWGFRGKLRLSQPKPSQLIKFSGYALKKGYNFSVTFFELDGSWFVNGFVGWGSALIFPVTATTATRDLFIKDTFSFTIENKYRKFNVTGNKRANAIYSIKIDNCTGVGLYIKLPFTGNEAVFDSKILDFGAHICSIPSIEEVNDLTVPLNQTLAINSQLTGGKGSSLSKLTSILVDYPKLGQVPLGVVVTTKAYHLMSQTIDLASIINKLKHTISSSNQDMVKLEAECCSLVDKIGSYNLPEPIREAINTSLTESFGSNWINDKKFAIRSSAYGEDSDELSCAGQMATFLGVSNLDQIFKCVMECWASQFRFIAIRYKLMNGLDLDLDMAVVIQEMIDCDQAGVLFTCDPVVSDPLSVLITANHGLGESIVSSISDPDTIKVKLEMSPNGLTIDSIEDIQIGGKGRIIKLSETGDGTITIDSQSKSSSCCLNENQIIDLTSTCLKVASFFNGPCDIEWGIQSNQIYLFQCRPVTTFSSSVDLNEWELSHELDSPHVSSNEYHTRANLGEVYPGVASYICSDYQIPSSTIAFVKKFFLNRKNFKFMPYITRGFIINCHHCFFSMKDGTLFVYDTPPEKENKISTSMEYSLLGQIVDDREMKTDSYERIGQFLPQSKWEKLKSTVGLIFMGSRRLAAVTLDEFPSKATDKSSSHEMFLEIVNNSDYLWNIFLAHLGVTIGSSVMNFLAISILTSTDKNSPSILPDFSKLLASCEQVVSAQIPVIIKELASKVTDEEERKLILNGTTKEISDYLNSGTSQLAINYRQFIKDYGHRGWKEFDWSGKVWRKDPSFIINPLKALVQQSDYKAANPGKTVMTDEELIASLKTPLSKVSKFLLKKFILPWCRNYVSLREEGKNKLVWKIDQMRKLFDRMVNTLAYKEHRLPDPSLAYYLTPDELLRLTLSSNPGLVLLAKRRLKICQKLDSYEFPIINIGPKILPNNLPAEEIYTKDWNNYNGQEIIGTPISQGQIKSTAYVARKIEEAANIKPGDILITYSTDVGWCPFFPLIGGLITEIGGLISHGAVIAREFGLPCIVGVPNACKIFKSGDKISMDASKGVIVKLID</sequence>
<dbReference type="GO" id="GO:0005524">
    <property type="term" value="F:ATP binding"/>
    <property type="evidence" value="ECO:0007669"/>
    <property type="project" value="InterPro"/>
</dbReference>
<feature type="domain" description="PEP-utilising enzyme mobile" evidence="2">
    <location>
        <begin position="1217"/>
        <end position="1288"/>
    </location>
</feature>
<dbReference type="InterPro" id="IPR013815">
    <property type="entry name" value="ATP_grasp_subdomain_1"/>
</dbReference>
<dbReference type="InterPro" id="IPR008279">
    <property type="entry name" value="PEP-util_enz_mobile_dom"/>
</dbReference>
<dbReference type="OMA" id="VLCKANM"/>
<dbReference type="PANTHER" id="PTHR43615">
    <property type="entry name" value="PHOSPHOENOLPYRUVATE SYNTHASE-RELATED"/>
    <property type="match status" value="1"/>
</dbReference>
<comment type="similarity">
    <text evidence="1">Belongs to the PEP-utilizing enzyme family.</text>
</comment>
<proteinExistence type="inferred from homology"/>
<evidence type="ECO:0000259" key="2">
    <source>
        <dbReference type="Pfam" id="PF00391"/>
    </source>
</evidence>
<dbReference type="Gene3D" id="3.30.1490.20">
    <property type="entry name" value="ATP-grasp fold, A domain"/>
    <property type="match status" value="1"/>
</dbReference>
<dbReference type="SUPFAM" id="SSF56059">
    <property type="entry name" value="Glutathione synthetase ATP-binding domain-like"/>
    <property type="match status" value="1"/>
</dbReference>
<dbReference type="HOGENOM" id="CLU_261924_0_0_1"/>
<name>T1JWK3_TETUR</name>
<reference evidence="5" key="1">
    <citation type="submission" date="2011-08" db="EMBL/GenBank/DDBJ databases">
        <authorList>
            <person name="Rombauts S."/>
        </authorList>
    </citation>
    <scope>NUCLEOTIDE SEQUENCE</scope>
    <source>
        <strain evidence="5">London</strain>
    </source>
</reference>
<protein>
    <recommendedName>
        <fullName evidence="6">Phosphoenolpyruvate synthase</fullName>
    </recommendedName>
</protein>
<dbReference type="InterPro" id="IPR002192">
    <property type="entry name" value="PPDK_AMP/ATP-bd"/>
</dbReference>
<dbReference type="Gene3D" id="3.30.470.20">
    <property type="entry name" value="ATP-grasp fold, B domain"/>
    <property type="match status" value="1"/>
</dbReference>
<accession>T1JWK3</accession>
<gene>
    <name evidence="4" type="primary">107371469</name>
</gene>
<dbReference type="SUPFAM" id="SSF52009">
    <property type="entry name" value="Phosphohistidine domain"/>
    <property type="match status" value="1"/>
</dbReference>
<organism evidence="4 5">
    <name type="scientific">Tetranychus urticae</name>
    <name type="common">Two-spotted spider mite</name>
    <dbReference type="NCBI Taxonomy" id="32264"/>
    <lineage>
        <taxon>Eukaryota</taxon>
        <taxon>Metazoa</taxon>
        <taxon>Ecdysozoa</taxon>
        <taxon>Arthropoda</taxon>
        <taxon>Chelicerata</taxon>
        <taxon>Arachnida</taxon>
        <taxon>Acari</taxon>
        <taxon>Acariformes</taxon>
        <taxon>Trombidiformes</taxon>
        <taxon>Prostigmata</taxon>
        <taxon>Eleutherengona</taxon>
        <taxon>Raphignathae</taxon>
        <taxon>Tetranychoidea</taxon>
        <taxon>Tetranychidae</taxon>
        <taxon>Tetranychus</taxon>
    </lineage>
</organism>
<dbReference type="eggNOG" id="ENOG502QS3J">
    <property type="taxonomic scope" value="Eukaryota"/>
</dbReference>
<dbReference type="Pfam" id="PF01326">
    <property type="entry name" value="PPDK_N"/>
    <property type="match status" value="1"/>
</dbReference>
<dbReference type="Proteomes" id="UP000015104">
    <property type="component" value="Unassembled WGS sequence"/>
</dbReference>